<reference evidence="4 5" key="1">
    <citation type="submission" date="2019-03" db="EMBL/GenBank/DDBJ databases">
        <title>Genomic Encyclopedia of Type Strains, Phase IV (KMG-IV): sequencing the most valuable type-strain genomes for metagenomic binning, comparative biology and taxonomic classification.</title>
        <authorList>
            <person name="Goeker M."/>
        </authorList>
    </citation>
    <scope>NUCLEOTIDE SEQUENCE [LARGE SCALE GENOMIC DNA]</scope>
    <source>
        <strain evidence="4 5">DSM 20467</strain>
    </source>
</reference>
<dbReference type="PANTHER" id="PTHR44757:SF2">
    <property type="entry name" value="BIOFILM ARCHITECTURE MAINTENANCE PROTEIN MBAA"/>
    <property type="match status" value="1"/>
</dbReference>
<proteinExistence type="predicted"/>
<dbReference type="SUPFAM" id="SSF141868">
    <property type="entry name" value="EAL domain-like"/>
    <property type="match status" value="1"/>
</dbReference>
<dbReference type="InterPro" id="IPR000160">
    <property type="entry name" value="GGDEF_dom"/>
</dbReference>
<dbReference type="InterPro" id="IPR052155">
    <property type="entry name" value="Biofilm_reg_signaling"/>
</dbReference>
<protein>
    <submittedName>
        <fullName evidence="4">Diguanylate cyclase (GGDEF)-like protein</fullName>
    </submittedName>
</protein>
<dbReference type="PROSITE" id="PS50883">
    <property type="entry name" value="EAL"/>
    <property type="match status" value="1"/>
</dbReference>
<gene>
    <name evidence="4" type="ORF">EDC37_10874</name>
</gene>
<accession>A0A4R3K827</accession>
<dbReference type="InterPro" id="IPR035965">
    <property type="entry name" value="PAS-like_dom_sf"/>
</dbReference>
<organism evidence="4 5">
    <name type="scientific">Pectinatus cerevisiiphilus</name>
    <dbReference type="NCBI Taxonomy" id="86956"/>
    <lineage>
        <taxon>Bacteria</taxon>
        <taxon>Bacillati</taxon>
        <taxon>Bacillota</taxon>
        <taxon>Negativicutes</taxon>
        <taxon>Selenomonadales</taxon>
        <taxon>Selenomonadaceae</taxon>
        <taxon>Pectinatus</taxon>
    </lineage>
</organism>
<dbReference type="Gene3D" id="3.30.70.270">
    <property type="match status" value="1"/>
</dbReference>
<comment type="caution">
    <text evidence="4">The sequence shown here is derived from an EMBL/GenBank/DDBJ whole genome shotgun (WGS) entry which is preliminary data.</text>
</comment>
<dbReference type="Gene3D" id="3.30.450.20">
    <property type="entry name" value="PAS domain"/>
    <property type="match status" value="1"/>
</dbReference>
<keyword evidence="5" id="KW-1185">Reference proteome</keyword>
<dbReference type="PROSITE" id="PS50113">
    <property type="entry name" value="PAC"/>
    <property type="match status" value="1"/>
</dbReference>
<dbReference type="InterPro" id="IPR029787">
    <property type="entry name" value="Nucleotide_cyclase"/>
</dbReference>
<dbReference type="PROSITE" id="PS50887">
    <property type="entry name" value="GGDEF"/>
    <property type="match status" value="1"/>
</dbReference>
<dbReference type="InterPro" id="IPR001633">
    <property type="entry name" value="EAL_dom"/>
</dbReference>
<dbReference type="RefSeq" id="WP_132549442.1">
    <property type="nucleotide sequence ID" value="NZ_SMAA01000008.1"/>
</dbReference>
<feature type="domain" description="GGDEF" evidence="3">
    <location>
        <begin position="332"/>
        <end position="465"/>
    </location>
</feature>
<dbReference type="SUPFAM" id="SSF55785">
    <property type="entry name" value="PYP-like sensor domain (PAS domain)"/>
    <property type="match status" value="1"/>
</dbReference>
<dbReference type="Gene3D" id="3.20.20.450">
    <property type="entry name" value="EAL domain"/>
    <property type="match status" value="1"/>
</dbReference>
<evidence type="ECO:0000259" key="3">
    <source>
        <dbReference type="PROSITE" id="PS50887"/>
    </source>
</evidence>
<name>A0A4R3K827_9FIRM</name>
<dbReference type="CDD" id="cd01948">
    <property type="entry name" value="EAL"/>
    <property type="match status" value="1"/>
</dbReference>
<evidence type="ECO:0000313" key="4">
    <source>
        <dbReference type="EMBL" id="TCS79015.1"/>
    </source>
</evidence>
<evidence type="ECO:0000259" key="2">
    <source>
        <dbReference type="PROSITE" id="PS50883"/>
    </source>
</evidence>
<dbReference type="InterPro" id="IPR035919">
    <property type="entry name" value="EAL_sf"/>
</dbReference>
<dbReference type="OrthoDB" id="9759607at2"/>
<dbReference type="Proteomes" id="UP000295188">
    <property type="component" value="Unassembled WGS sequence"/>
</dbReference>
<dbReference type="SMART" id="SM00052">
    <property type="entry name" value="EAL"/>
    <property type="match status" value="1"/>
</dbReference>
<dbReference type="CDD" id="cd01949">
    <property type="entry name" value="GGDEF"/>
    <property type="match status" value="1"/>
</dbReference>
<dbReference type="SMART" id="SM00267">
    <property type="entry name" value="GGDEF"/>
    <property type="match status" value="1"/>
</dbReference>
<evidence type="ECO:0000259" key="1">
    <source>
        <dbReference type="PROSITE" id="PS50113"/>
    </source>
</evidence>
<dbReference type="PANTHER" id="PTHR44757">
    <property type="entry name" value="DIGUANYLATE CYCLASE DGCP"/>
    <property type="match status" value="1"/>
</dbReference>
<feature type="domain" description="PAC" evidence="1">
    <location>
        <begin position="236"/>
        <end position="288"/>
    </location>
</feature>
<dbReference type="AlphaFoldDB" id="A0A4R3K827"/>
<dbReference type="Pfam" id="PF00990">
    <property type="entry name" value="GGDEF"/>
    <property type="match status" value="1"/>
</dbReference>
<sequence>MFADKAKDAFMEEIIMNLKKCLNTEDVFLFLSDLHEGIGSGCFVNFQADEFALSRFIMKDFSKDKIQALNDAIRTKFLNNSADKSKQFIVRPLKYKDELTGIIISCYTIKDKNLKRQLENLWRIHSPFLAILIDQYKKYIFAQEKIAKQKLLLAINEHKLMTTARLANLGLWEYDVKTETFEFNENFYYIYGTSVAREGRFMSFDKYVNEFVYPEDAWILDGEKSYLSLKRNKGYCDAQHRIIRRDGKIRTILVRRIFWEGENDGSIKIYGTNQDISERIAMEKDKRRQAATIQNLAYIDSLTGLANRHSLGKYLAEDLKKVYIKEVYNKAYKGVLFFMDLDDLKMINNTYGHSYGDEIIRAVAKKISQISGKDAFVSRVSGDEFAVILKDVDDIKTIKLFARKLLSKISEKQTILRVDFHITASMGIVMYPKDGDTVDELLKNADNAMYAAKTSGKNKWQFYTVKMQQDAYKKIRLTNSLRYALDNKELYLVYQPQISTQQRKLIGFEALLRWNSSEYGTVSPAHFIPLAEQSDLIQEIGNWVLYKTCFFIKDLLNEGWHGIHIAVNISSRQIADENFVAMIGDAIESTGIRPENLEIEVTESLCMASLDDAQKKLSALRQMGVHLSMDDFGTGFSSLTYLRKLPFKSLKIDKSFIDIIETDVNGAKIIDSIIKMAHTMDMNVVAEGVETQGQLEYLTANKCDFIQGYIFSKPLSEYNAREMLNTRIYG</sequence>
<dbReference type="InterPro" id="IPR000700">
    <property type="entry name" value="PAS-assoc_C"/>
</dbReference>
<dbReference type="Pfam" id="PF00563">
    <property type="entry name" value="EAL"/>
    <property type="match status" value="1"/>
</dbReference>
<evidence type="ECO:0000313" key="5">
    <source>
        <dbReference type="Proteomes" id="UP000295188"/>
    </source>
</evidence>
<dbReference type="SUPFAM" id="SSF55073">
    <property type="entry name" value="Nucleotide cyclase"/>
    <property type="match status" value="1"/>
</dbReference>
<feature type="domain" description="EAL" evidence="2">
    <location>
        <begin position="474"/>
        <end position="728"/>
    </location>
</feature>
<dbReference type="Gene3D" id="2.10.70.100">
    <property type="match status" value="1"/>
</dbReference>
<dbReference type="InterPro" id="IPR043128">
    <property type="entry name" value="Rev_trsase/Diguanyl_cyclase"/>
</dbReference>
<dbReference type="EMBL" id="SMAA01000008">
    <property type="protein sequence ID" value="TCS79015.1"/>
    <property type="molecule type" value="Genomic_DNA"/>
</dbReference>
<dbReference type="NCBIfam" id="TIGR00254">
    <property type="entry name" value="GGDEF"/>
    <property type="match status" value="1"/>
</dbReference>